<organism evidence="1">
    <name type="scientific">Timema californicum</name>
    <name type="common">California timema</name>
    <name type="synonym">Walking stick</name>
    <dbReference type="NCBI Taxonomy" id="61474"/>
    <lineage>
        <taxon>Eukaryota</taxon>
        <taxon>Metazoa</taxon>
        <taxon>Ecdysozoa</taxon>
        <taxon>Arthropoda</taxon>
        <taxon>Hexapoda</taxon>
        <taxon>Insecta</taxon>
        <taxon>Pterygota</taxon>
        <taxon>Neoptera</taxon>
        <taxon>Polyneoptera</taxon>
        <taxon>Phasmatodea</taxon>
        <taxon>Timematodea</taxon>
        <taxon>Timematoidea</taxon>
        <taxon>Timematidae</taxon>
        <taxon>Timema</taxon>
    </lineage>
</organism>
<dbReference type="AlphaFoldDB" id="A0A7R9IXN6"/>
<accession>A0A7R9IXN6</accession>
<proteinExistence type="predicted"/>
<dbReference type="EMBL" id="OE179362">
    <property type="protein sequence ID" value="CAD7568561.1"/>
    <property type="molecule type" value="Genomic_DNA"/>
</dbReference>
<dbReference type="SUPFAM" id="SSF56112">
    <property type="entry name" value="Protein kinase-like (PK-like)"/>
    <property type="match status" value="1"/>
</dbReference>
<dbReference type="Gene3D" id="3.30.200.20">
    <property type="entry name" value="Phosphorylase Kinase, domain 1"/>
    <property type="match status" value="1"/>
</dbReference>
<protein>
    <submittedName>
        <fullName evidence="1">(California timema) hypothetical protein</fullName>
    </submittedName>
</protein>
<dbReference type="InterPro" id="IPR011009">
    <property type="entry name" value="Kinase-like_dom_sf"/>
</dbReference>
<sequence>MDTHTIKRALKTNPWYRSFLSGVFPAGQLPARLARSVAVIINTDPHTKPVMHWSSKQPNVIEGQDVCTHNAKLVKPLAITSIFNTLFMLVEVDAKRVIISMSIKKNFIPYVQLENAEVILRCLTVQSDKNRPTITFVAWLDNVLVVLSLTAEDGEIEVRISVGSISAALLIGCSVASLPWRRFESWVIDVDTVVDDGVSFDHKVVLNSRQSWDGLVATGIVKGVLLQVAVKVIDTASIKEDYVRRNLEREAAVLYHLQVLLQVVVVKVIDTASIKENYVGRNLEREAAVLYHLQVLLQVVVKVIDTATIKENYVRRNLKREAVVLSHLQVLLQVAVKVIDTASIKEDYVRRNLEREAAVLVRLSHPSIVTLFHTIKLANALVVLSSTAEDGEIEVRISGVLEFNDKFFSPFEMFLIKCRYALVRYSTNVDINMWQAHHVIKLGSVPGEKHAPLSLYYSTLVVAEQ</sequence>
<name>A0A7R9IXN6_TIMCA</name>
<reference evidence="1" key="1">
    <citation type="submission" date="2020-11" db="EMBL/GenBank/DDBJ databases">
        <authorList>
            <person name="Tran Van P."/>
        </authorList>
    </citation>
    <scope>NUCLEOTIDE SEQUENCE</scope>
</reference>
<gene>
    <name evidence="1" type="ORF">TCMB3V08_LOCUS1328</name>
</gene>
<evidence type="ECO:0000313" key="1">
    <source>
        <dbReference type="EMBL" id="CAD7568561.1"/>
    </source>
</evidence>